<gene>
    <name evidence="2" type="ORF">HNQ88_003495</name>
</gene>
<dbReference type="RefSeq" id="WP_309940354.1">
    <property type="nucleotide sequence ID" value="NZ_AP025305.1"/>
</dbReference>
<evidence type="ECO:0000313" key="3">
    <source>
        <dbReference type="Proteomes" id="UP001185092"/>
    </source>
</evidence>
<dbReference type="GO" id="GO:0016020">
    <property type="term" value="C:membrane"/>
    <property type="evidence" value="ECO:0007669"/>
    <property type="project" value="InterPro"/>
</dbReference>
<organism evidence="2 3">
    <name type="scientific">Aureibacter tunicatorum</name>
    <dbReference type="NCBI Taxonomy" id="866807"/>
    <lineage>
        <taxon>Bacteria</taxon>
        <taxon>Pseudomonadati</taxon>
        <taxon>Bacteroidota</taxon>
        <taxon>Cytophagia</taxon>
        <taxon>Cytophagales</taxon>
        <taxon>Persicobacteraceae</taxon>
        <taxon>Aureibacter</taxon>
    </lineage>
</organism>
<feature type="transmembrane region" description="Helical" evidence="1">
    <location>
        <begin position="52"/>
        <end position="71"/>
    </location>
</feature>
<name>A0AAE4BRP8_9BACT</name>
<dbReference type="Pfam" id="PF03203">
    <property type="entry name" value="MerC"/>
    <property type="match status" value="1"/>
</dbReference>
<feature type="transmembrane region" description="Helical" evidence="1">
    <location>
        <begin position="20"/>
        <end position="40"/>
    </location>
</feature>
<dbReference type="AlphaFoldDB" id="A0AAE4BRP8"/>
<evidence type="ECO:0000256" key="1">
    <source>
        <dbReference type="SAM" id="Phobius"/>
    </source>
</evidence>
<sequence>MLQKLNLSMYLNQRSDIFGAMASGLCLIHCMATPLLFIAQTCSSTCCDSSPFWWKSIDFLFIAISFIAIYQSSKTTSKHWVKVAFWANWSAMLLVILNENIALVQLPELSIYALATSLILLHIYNKKFCQCKAKKCCIGS</sequence>
<feature type="transmembrane region" description="Helical" evidence="1">
    <location>
        <begin position="109"/>
        <end position="125"/>
    </location>
</feature>
<dbReference type="GO" id="GO:0015097">
    <property type="term" value="F:mercury ion transmembrane transporter activity"/>
    <property type="evidence" value="ECO:0007669"/>
    <property type="project" value="InterPro"/>
</dbReference>
<dbReference type="InterPro" id="IPR004891">
    <property type="entry name" value="Mercury-R_MerC"/>
</dbReference>
<proteinExistence type="predicted"/>
<keyword evidence="1" id="KW-1133">Transmembrane helix</keyword>
<dbReference type="Proteomes" id="UP001185092">
    <property type="component" value="Unassembled WGS sequence"/>
</dbReference>
<keyword evidence="1" id="KW-0472">Membrane</keyword>
<protein>
    <recommendedName>
        <fullName evidence="4">MerC mercury resistance protein</fullName>
    </recommendedName>
</protein>
<reference evidence="2" key="1">
    <citation type="submission" date="2023-07" db="EMBL/GenBank/DDBJ databases">
        <title>Genomic Encyclopedia of Type Strains, Phase IV (KMG-IV): sequencing the most valuable type-strain genomes for metagenomic binning, comparative biology and taxonomic classification.</title>
        <authorList>
            <person name="Goeker M."/>
        </authorList>
    </citation>
    <scope>NUCLEOTIDE SEQUENCE</scope>
    <source>
        <strain evidence="2">DSM 26174</strain>
    </source>
</reference>
<accession>A0AAE4BRP8</accession>
<comment type="caution">
    <text evidence="2">The sequence shown here is derived from an EMBL/GenBank/DDBJ whole genome shotgun (WGS) entry which is preliminary data.</text>
</comment>
<evidence type="ECO:0000313" key="2">
    <source>
        <dbReference type="EMBL" id="MDR6240429.1"/>
    </source>
</evidence>
<keyword evidence="1" id="KW-0812">Transmembrane</keyword>
<evidence type="ECO:0008006" key="4">
    <source>
        <dbReference type="Google" id="ProtNLM"/>
    </source>
</evidence>
<keyword evidence="3" id="KW-1185">Reference proteome</keyword>
<dbReference type="EMBL" id="JAVDQD010000004">
    <property type="protein sequence ID" value="MDR6240429.1"/>
    <property type="molecule type" value="Genomic_DNA"/>
</dbReference>